<dbReference type="EMBL" id="JOTM01000032">
    <property type="protein sequence ID" value="KEK22378.1"/>
    <property type="molecule type" value="Genomic_DNA"/>
</dbReference>
<dbReference type="InterPro" id="IPR047817">
    <property type="entry name" value="ABC2_TM_bact-type"/>
</dbReference>
<keyword evidence="10" id="KW-0067">ATP-binding</keyword>
<dbReference type="eggNOG" id="COG0842">
    <property type="taxonomic scope" value="Bacteria"/>
</dbReference>
<evidence type="ECO:0000256" key="5">
    <source>
        <dbReference type="ARBA" id="ARBA00022692"/>
    </source>
</evidence>
<dbReference type="GO" id="GO:0005524">
    <property type="term" value="F:ATP binding"/>
    <property type="evidence" value="ECO:0007669"/>
    <property type="project" value="UniProtKB-KW"/>
</dbReference>
<feature type="transmembrane region" description="Helical" evidence="8">
    <location>
        <begin position="290"/>
        <end position="311"/>
    </location>
</feature>
<proteinExistence type="inferred from homology"/>
<dbReference type="PANTHER" id="PTHR30294">
    <property type="entry name" value="MEMBRANE COMPONENT OF ABC TRANSPORTER YHHJ-RELATED"/>
    <property type="match status" value="1"/>
</dbReference>
<gene>
    <name evidence="10" type="ORF">BAGA_19545</name>
</gene>
<keyword evidence="5 8" id="KW-0812">Transmembrane</keyword>
<dbReference type="Pfam" id="PF12698">
    <property type="entry name" value="ABC2_membrane_3"/>
    <property type="match status" value="1"/>
</dbReference>
<name>A0A073KJ67_9BACI</name>
<feature type="transmembrane region" description="Helical" evidence="8">
    <location>
        <begin position="251"/>
        <end position="278"/>
    </location>
</feature>
<dbReference type="GO" id="GO:0005886">
    <property type="term" value="C:plasma membrane"/>
    <property type="evidence" value="ECO:0007669"/>
    <property type="project" value="UniProtKB-SubCell"/>
</dbReference>
<evidence type="ECO:0000259" key="9">
    <source>
        <dbReference type="PROSITE" id="PS51012"/>
    </source>
</evidence>
<comment type="subcellular location">
    <subcellularLocation>
        <location evidence="1">Cell membrane</location>
        <topology evidence="1">Multi-pass membrane protein</topology>
    </subcellularLocation>
</comment>
<evidence type="ECO:0000256" key="4">
    <source>
        <dbReference type="ARBA" id="ARBA00022475"/>
    </source>
</evidence>
<dbReference type="OrthoDB" id="3078158at2"/>
<dbReference type="PROSITE" id="PS51012">
    <property type="entry name" value="ABC_TM2"/>
    <property type="match status" value="1"/>
</dbReference>
<dbReference type="STRING" id="574375.AZF08_24835"/>
<sequence>MKSFIIAWKDLKIRLIDRRGFMMMLLMPLLLTAILGSALSNMFDNGGLPITVIGYYQEGTDEFADMFQKEILQSKEIKDDVKIEVVSSQKELEDRVKKQKIDVGIIIPNKWSEHIQDGKLKETKIITDPSKDIQTKIAESLIRSFSERAQTIAVSTKSVVTDLMKSQPGNMEQVAKEVSAHLQAVATSNTDGIEKGTVGKKTVAAMQYYAAAMLVMFLLFNITVGAKSIVTEQRTETLARLFSTPTSSFAILVGKFFGTLLFACMQFGIFVAATYYAFHVNWGEDISQVIVVGISYAICVAGLSMLIAAFIREEKTADLMGGIGIQLLAILGGSMLPIYVFPNTLQTIANIAPNKWALTSFLDIMSGTSWEVLLPVVLSLSSAGIVSVIIGTFRLRMR</sequence>
<reference evidence="10 11" key="1">
    <citation type="submission" date="2014-06" db="EMBL/GenBank/DDBJ databases">
        <title>Draft genome sequence of Bacillus gaemokensis JCM 15801 (MCCC 1A00707).</title>
        <authorList>
            <person name="Lai Q."/>
            <person name="Liu Y."/>
            <person name="Shao Z."/>
        </authorList>
    </citation>
    <scope>NUCLEOTIDE SEQUENCE [LARGE SCALE GENOMIC DNA]</scope>
    <source>
        <strain evidence="10 11">JCM 15801</strain>
    </source>
</reference>
<keyword evidence="11" id="KW-1185">Reference proteome</keyword>
<feature type="transmembrane region" description="Helical" evidence="8">
    <location>
        <begin position="208"/>
        <end position="230"/>
    </location>
</feature>
<evidence type="ECO:0000256" key="1">
    <source>
        <dbReference type="ARBA" id="ARBA00004651"/>
    </source>
</evidence>
<feature type="transmembrane region" description="Helical" evidence="8">
    <location>
        <begin position="323"/>
        <end position="341"/>
    </location>
</feature>
<dbReference type="AlphaFoldDB" id="A0A073KJ67"/>
<dbReference type="GO" id="GO:0140359">
    <property type="term" value="F:ABC-type transporter activity"/>
    <property type="evidence" value="ECO:0007669"/>
    <property type="project" value="InterPro"/>
</dbReference>
<evidence type="ECO:0000256" key="2">
    <source>
        <dbReference type="ARBA" id="ARBA00007783"/>
    </source>
</evidence>
<keyword evidence="10" id="KW-0547">Nucleotide-binding</keyword>
<evidence type="ECO:0000313" key="10">
    <source>
        <dbReference type="EMBL" id="KEK22378.1"/>
    </source>
</evidence>
<organism evidence="10 11">
    <name type="scientific">Bacillus gaemokensis</name>
    <dbReference type="NCBI Taxonomy" id="574375"/>
    <lineage>
        <taxon>Bacteria</taxon>
        <taxon>Bacillati</taxon>
        <taxon>Bacillota</taxon>
        <taxon>Bacilli</taxon>
        <taxon>Bacillales</taxon>
        <taxon>Bacillaceae</taxon>
        <taxon>Bacillus</taxon>
        <taxon>Bacillus cereus group</taxon>
    </lineage>
</organism>
<protein>
    <submittedName>
        <fullName evidence="10">ABC transporter ATP-binding protein</fullName>
    </submittedName>
</protein>
<dbReference type="RefSeq" id="WP_033677546.1">
    <property type="nucleotide sequence ID" value="NZ_JOTM01000032.1"/>
</dbReference>
<dbReference type="PANTHER" id="PTHR30294:SF48">
    <property type="entry name" value="LINEARMYCIN RESISTANCE PERMEASE PROTEIN LNRM"/>
    <property type="match status" value="1"/>
</dbReference>
<accession>A0A073KJ67</accession>
<evidence type="ECO:0000256" key="8">
    <source>
        <dbReference type="SAM" id="Phobius"/>
    </source>
</evidence>
<evidence type="ECO:0000256" key="7">
    <source>
        <dbReference type="ARBA" id="ARBA00023136"/>
    </source>
</evidence>
<dbReference type="eggNOG" id="COG1511">
    <property type="taxonomic scope" value="Bacteria"/>
</dbReference>
<keyword evidence="4" id="KW-1003">Cell membrane</keyword>
<dbReference type="Gene3D" id="3.40.1710.10">
    <property type="entry name" value="abc type-2 transporter like domain"/>
    <property type="match status" value="1"/>
</dbReference>
<comment type="caution">
    <text evidence="10">The sequence shown here is derived from an EMBL/GenBank/DDBJ whole genome shotgun (WGS) entry which is preliminary data.</text>
</comment>
<feature type="transmembrane region" description="Helical" evidence="8">
    <location>
        <begin position="372"/>
        <end position="393"/>
    </location>
</feature>
<evidence type="ECO:0000256" key="3">
    <source>
        <dbReference type="ARBA" id="ARBA00022448"/>
    </source>
</evidence>
<feature type="domain" description="ABC transmembrane type-2" evidence="9">
    <location>
        <begin position="175"/>
        <end position="398"/>
    </location>
</feature>
<evidence type="ECO:0000256" key="6">
    <source>
        <dbReference type="ARBA" id="ARBA00022989"/>
    </source>
</evidence>
<keyword evidence="3" id="KW-0813">Transport</keyword>
<dbReference type="Proteomes" id="UP000027778">
    <property type="component" value="Unassembled WGS sequence"/>
</dbReference>
<dbReference type="InterPro" id="IPR013525">
    <property type="entry name" value="ABC2_TM"/>
</dbReference>
<comment type="similarity">
    <text evidence="2">Belongs to the ABC-2 integral membrane protein family.</text>
</comment>
<dbReference type="InterPro" id="IPR051449">
    <property type="entry name" value="ABC-2_transporter_component"/>
</dbReference>
<evidence type="ECO:0000313" key="11">
    <source>
        <dbReference type="Proteomes" id="UP000027778"/>
    </source>
</evidence>
<keyword evidence="7 8" id="KW-0472">Membrane</keyword>
<keyword evidence="6 8" id="KW-1133">Transmembrane helix</keyword>